<evidence type="ECO:0000256" key="5">
    <source>
        <dbReference type="SAM" id="Phobius"/>
    </source>
</evidence>
<evidence type="ECO:0000256" key="3">
    <source>
        <dbReference type="ARBA" id="ARBA00022989"/>
    </source>
</evidence>
<comment type="subcellular location">
    <subcellularLocation>
        <location evidence="1">Membrane</location>
        <topology evidence="1">Multi-pass membrane protein</topology>
    </subcellularLocation>
</comment>
<protein>
    <submittedName>
        <fullName evidence="6">Chloride channel protein</fullName>
    </submittedName>
</protein>
<name>A0ABT5WYT1_9ENTE</name>
<gene>
    <name evidence="6" type="ORF">OL233_01300</name>
</gene>
<evidence type="ECO:0000313" key="7">
    <source>
        <dbReference type="Proteomes" id="UP001147148"/>
    </source>
</evidence>
<evidence type="ECO:0000256" key="2">
    <source>
        <dbReference type="ARBA" id="ARBA00022692"/>
    </source>
</evidence>
<dbReference type="Proteomes" id="UP001147148">
    <property type="component" value="Unassembled WGS sequence"/>
</dbReference>
<comment type="caution">
    <text evidence="6">The sequence shown here is derived from an EMBL/GenBank/DDBJ whole genome shotgun (WGS) entry which is preliminary data.</text>
</comment>
<dbReference type="InterPro" id="IPR050368">
    <property type="entry name" value="ClC-type_chloride_channel"/>
</dbReference>
<reference evidence="6" key="1">
    <citation type="submission" date="2022-10" db="EMBL/GenBank/DDBJ databases">
        <title>Vagococcus sp. isolated from poultry meat.</title>
        <authorList>
            <person name="Johansson P."/>
            <person name="Bjorkroth J."/>
        </authorList>
    </citation>
    <scope>NUCLEOTIDE SEQUENCE</scope>
    <source>
        <strain evidence="6">PNs007</strain>
    </source>
</reference>
<dbReference type="SUPFAM" id="SSF81340">
    <property type="entry name" value="Clc chloride channel"/>
    <property type="match status" value="1"/>
</dbReference>
<feature type="transmembrane region" description="Helical" evidence="5">
    <location>
        <begin position="44"/>
        <end position="63"/>
    </location>
</feature>
<keyword evidence="2 5" id="KW-0812">Transmembrane</keyword>
<keyword evidence="4 5" id="KW-0472">Membrane</keyword>
<feature type="transmembrane region" description="Helical" evidence="5">
    <location>
        <begin position="12"/>
        <end position="32"/>
    </location>
</feature>
<feature type="transmembrane region" description="Helical" evidence="5">
    <location>
        <begin position="140"/>
        <end position="165"/>
    </location>
</feature>
<proteinExistence type="predicted"/>
<feature type="transmembrane region" description="Helical" evidence="5">
    <location>
        <begin position="210"/>
        <end position="233"/>
    </location>
</feature>
<dbReference type="Pfam" id="PF00654">
    <property type="entry name" value="Voltage_CLC"/>
    <property type="match status" value="1"/>
</dbReference>
<sequence length="413" mass="44298">MKVNSQIKSLGIWLIVSSMIGVGMGLLSAFFLKSLAVVTAIRETNPWLLLGLPLVGMTTIYCYERFGGESKRGNNLVIERANGGQEKIPMQLIPLTLFGTIATHLFGGSVGREGTAVQMGGALAEKVASLFKLGPLDREIVIICGISGGFSSVFGTPFAGCMFALEVLCIGKLRTPALIPSLITALVAYGTTVLLKVSHTHYQVGELPSFSVALLLKLLVCAILFGLVSRLFSWGIRQLKETYAKFIRNPILRIGFGAILVLMLVLLMGTTRYNGLSLPLLEEAFSGEHHTWDFLNKLILTVFSLGAGFQGGEVTPLFEIGATLGATLGQVLIIPVGFVAALGFIGVFSGATNTPIACLIMGIELFGEDMIGWLLPISVISYLVSGQVGIYSSQQHSTTKLGLIKKNMIFYKK</sequence>
<evidence type="ECO:0000256" key="4">
    <source>
        <dbReference type="ARBA" id="ARBA00023136"/>
    </source>
</evidence>
<evidence type="ECO:0000256" key="1">
    <source>
        <dbReference type="ARBA" id="ARBA00004141"/>
    </source>
</evidence>
<dbReference type="EMBL" id="JAPDSH010000001">
    <property type="protein sequence ID" value="MDF0478910.1"/>
    <property type="molecule type" value="Genomic_DNA"/>
</dbReference>
<feature type="transmembrane region" description="Helical" evidence="5">
    <location>
        <begin position="324"/>
        <end position="351"/>
    </location>
</feature>
<organism evidence="6 7">
    <name type="scientific">Vagococcus proximus</name>
    <dbReference type="NCBI Taxonomy" id="2991417"/>
    <lineage>
        <taxon>Bacteria</taxon>
        <taxon>Bacillati</taxon>
        <taxon>Bacillota</taxon>
        <taxon>Bacilli</taxon>
        <taxon>Lactobacillales</taxon>
        <taxon>Enterococcaceae</taxon>
        <taxon>Vagococcus</taxon>
    </lineage>
</organism>
<dbReference type="RefSeq" id="WP_275470566.1">
    <property type="nucleotide sequence ID" value="NZ_JAPDSH010000001.1"/>
</dbReference>
<dbReference type="PANTHER" id="PTHR43427:SF12">
    <property type="entry name" value="CHLORIDE TRANSPORTER"/>
    <property type="match status" value="1"/>
</dbReference>
<feature type="transmembrane region" description="Helical" evidence="5">
    <location>
        <begin position="254"/>
        <end position="274"/>
    </location>
</feature>
<evidence type="ECO:0000313" key="6">
    <source>
        <dbReference type="EMBL" id="MDF0478910.1"/>
    </source>
</evidence>
<dbReference type="Gene3D" id="1.10.3080.10">
    <property type="entry name" value="Clc chloride channel"/>
    <property type="match status" value="1"/>
</dbReference>
<dbReference type="InterPro" id="IPR014743">
    <property type="entry name" value="Cl-channel_core"/>
</dbReference>
<dbReference type="InterPro" id="IPR001807">
    <property type="entry name" value="ClC"/>
</dbReference>
<dbReference type="PRINTS" id="PR00762">
    <property type="entry name" value="CLCHANNEL"/>
</dbReference>
<feature type="transmembrane region" description="Helical" evidence="5">
    <location>
        <begin position="371"/>
        <end position="391"/>
    </location>
</feature>
<dbReference type="PANTHER" id="PTHR43427">
    <property type="entry name" value="CHLORIDE CHANNEL PROTEIN CLC-E"/>
    <property type="match status" value="1"/>
</dbReference>
<keyword evidence="7" id="KW-1185">Reference proteome</keyword>
<keyword evidence="3 5" id="KW-1133">Transmembrane helix</keyword>
<feature type="transmembrane region" description="Helical" evidence="5">
    <location>
        <begin position="177"/>
        <end position="198"/>
    </location>
</feature>
<feature type="transmembrane region" description="Helical" evidence="5">
    <location>
        <begin position="294"/>
        <end position="312"/>
    </location>
</feature>
<accession>A0ABT5WYT1</accession>